<evidence type="ECO:0000313" key="3">
    <source>
        <dbReference type="Proteomes" id="UP000007015"/>
    </source>
</evidence>
<dbReference type="Proteomes" id="UP000007015">
    <property type="component" value="Chromosome 5"/>
</dbReference>
<feature type="region of interest" description="Disordered" evidence="1">
    <location>
        <begin position="1"/>
        <end position="35"/>
    </location>
</feature>
<organism evidence="2 3">
    <name type="scientific">Oryza sativa subsp. indica</name>
    <name type="common">Rice</name>
    <dbReference type="NCBI Taxonomy" id="39946"/>
    <lineage>
        <taxon>Eukaryota</taxon>
        <taxon>Viridiplantae</taxon>
        <taxon>Streptophyta</taxon>
        <taxon>Embryophyta</taxon>
        <taxon>Tracheophyta</taxon>
        <taxon>Spermatophyta</taxon>
        <taxon>Magnoliopsida</taxon>
        <taxon>Liliopsida</taxon>
        <taxon>Poales</taxon>
        <taxon>Poaceae</taxon>
        <taxon>BOP clade</taxon>
        <taxon>Oryzoideae</taxon>
        <taxon>Oryzeae</taxon>
        <taxon>Oryzinae</taxon>
        <taxon>Oryza</taxon>
        <taxon>Oryza sativa</taxon>
    </lineage>
</organism>
<keyword evidence="3" id="KW-1185">Reference proteome</keyword>
<dbReference type="Gramene" id="BGIOSGA019113-TA">
    <property type="protein sequence ID" value="BGIOSGA019113-PA"/>
    <property type="gene ID" value="BGIOSGA019113"/>
</dbReference>
<gene>
    <name evidence="2" type="ORF">OsI_18303</name>
</gene>
<evidence type="ECO:0000313" key="2">
    <source>
        <dbReference type="EMBL" id="EAY96407.1"/>
    </source>
</evidence>
<accession>A2XZZ7</accession>
<dbReference type="AlphaFoldDB" id="A2XZZ7"/>
<protein>
    <submittedName>
        <fullName evidence="2">Uncharacterized protein</fullName>
    </submittedName>
</protein>
<dbReference type="HOGENOM" id="CLU_2578105_0_0_1"/>
<dbReference type="EMBL" id="CM000130">
    <property type="protein sequence ID" value="EAY96407.1"/>
    <property type="molecule type" value="Genomic_DNA"/>
</dbReference>
<proteinExistence type="predicted"/>
<evidence type="ECO:0000256" key="1">
    <source>
        <dbReference type="SAM" id="MobiDB-lite"/>
    </source>
</evidence>
<sequence length="81" mass="8562">MSVHGTERLGTAQPAADGKELGGGALHRVRPRRLPRSQLPLASEAKVLGRLAFPALLEEASDYIAVLEMQVSAMAALAQTL</sequence>
<name>A2XZZ7_ORYSI</name>
<reference evidence="2 3" key="1">
    <citation type="journal article" date="2005" name="PLoS Biol.">
        <title>The genomes of Oryza sativa: a history of duplications.</title>
        <authorList>
            <person name="Yu J."/>
            <person name="Wang J."/>
            <person name="Lin W."/>
            <person name="Li S."/>
            <person name="Li H."/>
            <person name="Zhou J."/>
            <person name="Ni P."/>
            <person name="Dong W."/>
            <person name="Hu S."/>
            <person name="Zeng C."/>
            <person name="Zhang J."/>
            <person name="Zhang Y."/>
            <person name="Li R."/>
            <person name="Xu Z."/>
            <person name="Li S."/>
            <person name="Li X."/>
            <person name="Zheng H."/>
            <person name="Cong L."/>
            <person name="Lin L."/>
            <person name="Yin J."/>
            <person name="Geng J."/>
            <person name="Li G."/>
            <person name="Shi J."/>
            <person name="Liu J."/>
            <person name="Lv H."/>
            <person name="Li J."/>
            <person name="Wang J."/>
            <person name="Deng Y."/>
            <person name="Ran L."/>
            <person name="Shi X."/>
            <person name="Wang X."/>
            <person name="Wu Q."/>
            <person name="Li C."/>
            <person name="Ren X."/>
            <person name="Wang J."/>
            <person name="Wang X."/>
            <person name="Li D."/>
            <person name="Liu D."/>
            <person name="Zhang X."/>
            <person name="Ji Z."/>
            <person name="Zhao W."/>
            <person name="Sun Y."/>
            <person name="Zhang Z."/>
            <person name="Bao J."/>
            <person name="Han Y."/>
            <person name="Dong L."/>
            <person name="Ji J."/>
            <person name="Chen P."/>
            <person name="Wu S."/>
            <person name="Liu J."/>
            <person name="Xiao Y."/>
            <person name="Bu D."/>
            <person name="Tan J."/>
            <person name="Yang L."/>
            <person name="Ye C."/>
            <person name="Zhang J."/>
            <person name="Xu J."/>
            <person name="Zhou Y."/>
            <person name="Yu Y."/>
            <person name="Zhang B."/>
            <person name="Zhuang S."/>
            <person name="Wei H."/>
            <person name="Liu B."/>
            <person name="Lei M."/>
            <person name="Yu H."/>
            <person name="Li Y."/>
            <person name="Xu H."/>
            <person name="Wei S."/>
            <person name="He X."/>
            <person name="Fang L."/>
            <person name="Zhang Z."/>
            <person name="Zhang Y."/>
            <person name="Huang X."/>
            <person name="Su Z."/>
            <person name="Tong W."/>
            <person name="Li J."/>
            <person name="Tong Z."/>
            <person name="Li S."/>
            <person name="Ye J."/>
            <person name="Wang L."/>
            <person name="Fang L."/>
            <person name="Lei T."/>
            <person name="Chen C."/>
            <person name="Chen H."/>
            <person name="Xu Z."/>
            <person name="Li H."/>
            <person name="Huang H."/>
            <person name="Zhang F."/>
            <person name="Xu H."/>
            <person name="Li N."/>
            <person name="Zhao C."/>
            <person name="Li S."/>
            <person name="Dong L."/>
            <person name="Huang Y."/>
            <person name="Li L."/>
            <person name="Xi Y."/>
            <person name="Qi Q."/>
            <person name="Li W."/>
            <person name="Zhang B."/>
            <person name="Hu W."/>
            <person name="Zhang Y."/>
            <person name="Tian X."/>
            <person name="Jiao Y."/>
            <person name="Liang X."/>
            <person name="Jin J."/>
            <person name="Gao L."/>
            <person name="Zheng W."/>
            <person name="Hao B."/>
            <person name="Liu S."/>
            <person name="Wang W."/>
            <person name="Yuan L."/>
            <person name="Cao M."/>
            <person name="McDermott J."/>
            <person name="Samudrala R."/>
            <person name="Wang J."/>
            <person name="Wong G.K."/>
            <person name="Yang H."/>
        </authorList>
    </citation>
    <scope>NUCLEOTIDE SEQUENCE [LARGE SCALE GENOMIC DNA]</scope>
    <source>
        <strain evidence="3">cv. 93-11</strain>
    </source>
</reference>